<gene>
    <name evidence="1" type="ORF">DC28_03565</name>
</gene>
<protein>
    <recommendedName>
        <fullName evidence="3">DUF2007 domain-containing protein</fullName>
    </recommendedName>
</protein>
<dbReference type="OrthoDB" id="9793197at2"/>
<proteinExistence type="predicted"/>
<dbReference type="RefSeq" id="WP_037545976.1">
    <property type="nucleotide sequence ID" value="NZ_JNUP01000027.1"/>
</dbReference>
<evidence type="ECO:0008006" key="3">
    <source>
        <dbReference type="Google" id="ProtNLM"/>
    </source>
</evidence>
<sequence>MAIKRICTIADRAQAGLVSEVLNQEDIPYFLKEYEDAAYDGIFTTHFGWGHLEVPEEYAQEVRALVSQLNITPED</sequence>
<dbReference type="AlphaFoldDB" id="A0A098R0J5"/>
<comment type="caution">
    <text evidence="1">The sequence shown here is derived from an EMBL/GenBank/DDBJ whole genome shotgun (WGS) entry which is preliminary data.</text>
</comment>
<keyword evidence="2" id="KW-1185">Reference proteome</keyword>
<accession>A0A098R0J5</accession>
<name>A0A098R0J5_9SPIO</name>
<evidence type="ECO:0000313" key="2">
    <source>
        <dbReference type="Proteomes" id="UP000029692"/>
    </source>
</evidence>
<reference evidence="1 2" key="1">
    <citation type="submission" date="2014-05" db="EMBL/GenBank/DDBJ databases">
        <title>De novo Genome Sequence of Spirocheata sp.</title>
        <authorList>
            <person name="Shivani Y."/>
            <person name="Subhash Y."/>
            <person name="Tushar L."/>
            <person name="Sasikala C."/>
            <person name="Ramana C.V."/>
        </authorList>
    </citation>
    <scope>NUCLEOTIDE SEQUENCE [LARGE SCALE GENOMIC DNA]</scope>
    <source>
        <strain evidence="1 2">JC230</strain>
    </source>
</reference>
<evidence type="ECO:0000313" key="1">
    <source>
        <dbReference type="EMBL" id="KGE73469.1"/>
    </source>
</evidence>
<organism evidence="1 2">
    <name type="scientific">Spirochaeta lutea</name>
    <dbReference type="NCBI Taxonomy" id="1480694"/>
    <lineage>
        <taxon>Bacteria</taxon>
        <taxon>Pseudomonadati</taxon>
        <taxon>Spirochaetota</taxon>
        <taxon>Spirochaetia</taxon>
        <taxon>Spirochaetales</taxon>
        <taxon>Spirochaetaceae</taxon>
        <taxon>Spirochaeta</taxon>
    </lineage>
</organism>
<dbReference type="EMBL" id="JNUP01000027">
    <property type="protein sequence ID" value="KGE73469.1"/>
    <property type="molecule type" value="Genomic_DNA"/>
</dbReference>
<dbReference type="Proteomes" id="UP000029692">
    <property type="component" value="Unassembled WGS sequence"/>
</dbReference>